<comment type="caution">
    <text evidence="2">The sequence shown here is derived from an EMBL/GenBank/DDBJ whole genome shotgun (WGS) entry which is preliminary data.</text>
</comment>
<organism evidence="2 3">
    <name type="scientific">Claviceps pusilla</name>
    <dbReference type="NCBI Taxonomy" id="123648"/>
    <lineage>
        <taxon>Eukaryota</taxon>
        <taxon>Fungi</taxon>
        <taxon>Dikarya</taxon>
        <taxon>Ascomycota</taxon>
        <taxon>Pezizomycotina</taxon>
        <taxon>Sordariomycetes</taxon>
        <taxon>Hypocreomycetidae</taxon>
        <taxon>Hypocreales</taxon>
        <taxon>Clavicipitaceae</taxon>
        <taxon>Claviceps</taxon>
    </lineage>
</organism>
<evidence type="ECO:0000313" key="2">
    <source>
        <dbReference type="EMBL" id="KAG6018314.1"/>
    </source>
</evidence>
<evidence type="ECO:0000313" key="3">
    <source>
        <dbReference type="Proteomes" id="UP000748025"/>
    </source>
</evidence>
<dbReference type="AlphaFoldDB" id="A0A9P7NH86"/>
<dbReference type="Proteomes" id="UP000748025">
    <property type="component" value="Unassembled WGS sequence"/>
</dbReference>
<feature type="region of interest" description="Disordered" evidence="1">
    <location>
        <begin position="1"/>
        <end position="44"/>
    </location>
</feature>
<sequence length="259" mass="28531">MNHKNTAEPPMPPSPVRSAGRKRSRDEASTNLEPDLDPTLAVESMEDWANGVGMDLIRPASSHVADTSTQPDTFMHRSSDVNQKDKQDLQIHRPELRSHKSQRLDRTTQISPLCSTQHQPAPQSSPGDIPSSVCHDALVIDNFTVHLGIGWRSISGDEHIQAAARGWARFIEINFGLAKVRICLESKGLQSYLVEASSGYFLFAENLRQGRLVSPTAEGALKNLQFSPPVFEGPELPVLANRDDKCVDPFVDATMVLDS</sequence>
<feature type="region of interest" description="Disordered" evidence="1">
    <location>
        <begin position="61"/>
        <end position="105"/>
    </location>
</feature>
<feature type="compositionally biased region" description="Basic and acidic residues" evidence="1">
    <location>
        <begin position="74"/>
        <end position="105"/>
    </location>
</feature>
<gene>
    <name evidence="2" type="ORF">E4U43_004456</name>
</gene>
<accession>A0A9P7NH86</accession>
<dbReference type="OrthoDB" id="5359669at2759"/>
<evidence type="ECO:0000256" key="1">
    <source>
        <dbReference type="SAM" id="MobiDB-lite"/>
    </source>
</evidence>
<reference evidence="2" key="1">
    <citation type="journal article" date="2020" name="bioRxiv">
        <title>Whole genome comparisons of ergot fungi reveals the divergence and evolution of species within the genus Claviceps are the result of varying mechanisms driving genome evolution and host range expansion.</title>
        <authorList>
            <person name="Wyka S.A."/>
            <person name="Mondo S.J."/>
            <person name="Liu M."/>
            <person name="Dettman J."/>
            <person name="Nalam V."/>
            <person name="Broders K.D."/>
        </authorList>
    </citation>
    <scope>NUCLEOTIDE SEQUENCE</scope>
    <source>
        <strain evidence="2">CCC 602</strain>
    </source>
</reference>
<name>A0A9P7NH86_9HYPO</name>
<keyword evidence="3" id="KW-1185">Reference proteome</keyword>
<proteinExistence type="predicted"/>
<dbReference type="EMBL" id="SRPW01000029">
    <property type="protein sequence ID" value="KAG6018314.1"/>
    <property type="molecule type" value="Genomic_DNA"/>
</dbReference>
<protein>
    <submittedName>
        <fullName evidence="2">Uncharacterized protein</fullName>
    </submittedName>
</protein>